<feature type="compositionally biased region" description="Basic and acidic residues" evidence="10">
    <location>
        <begin position="1039"/>
        <end position="1081"/>
    </location>
</feature>
<evidence type="ECO:0000256" key="9">
    <source>
        <dbReference type="RuleBase" id="RU364059"/>
    </source>
</evidence>
<evidence type="ECO:0000256" key="7">
    <source>
        <dbReference type="ARBA" id="ARBA00023242"/>
    </source>
</evidence>
<feature type="compositionally biased region" description="Polar residues" evidence="10">
    <location>
        <begin position="1369"/>
        <end position="1379"/>
    </location>
</feature>
<feature type="compositionally biased region" description="Low complexity" evidence="10">
    <location>
        <begin position="775"/>
        <end position="795"/>
    </location>
</feature>
<feature type="compositionally biased region" description="Basic and acidic residues" evidence="10">
    <location>
        <begin position="798"/>
        <end position="818"/>
    </location>
</feature>
<evidence type="ECO:0000256" key="6">
    <source>
        <dbReference type="ARBA" id="ARBA00023163"/>
    </source>
</evidence>
<feature type="compositionally biased region" description="Low complexity" evidence="10">
    <location>
        <begin position="890"/>
        <end position="899"/>
    </location>
</feature>
<feature type="region of interest" description="Disordered" evidence="10">
    <location>
        <begin position="512"/>
        <end position="543"/>
    </location>
</feature>
<evidence type="ECO:0000256" key="4">
    <source>
        <dbReference type="ARBA" id="ARBA00023015"/>
    </source>
</evidence>
<feature type="compositionally biased region" description="Low complexity" evidence="10">
    <location>
        <begin position="1003"/>
        <end position="1016"/>
    </location>
</feature>
<keyword evidence="4 9" id="KW-0805">Transcription regulation</keyword>
<feature type="region of interest" description="Disordered" evidence="10">
    <location>
        <begin position="1257"/>
        <end position="1379"/>
    </location>
</feature>
<keyword evidence="7 9" id="KW-0539">Nucleus</keyword>
<feature type="compositionally biased region" description="Pro residues" evidence="10">
    <location>
        <begin position="1404"/>
        <end position="1420"/>
    </location>
</feature>
<feature type="compositionally biased region" description="Pro residues" evidence="10">
    <location>
        <begin position="1470"/>
        <end position="1481"/>
    </location>
</feature>
<feature type="compositionally biased region" description="Low complexity" evidence="10">
    <location>
        <begin position="1323"/>
        <end position="1344"/>
    </location>
</feature>
<feature type="domain" description="Mediator complex subunit Med1" evidence="11">
    <location>
        <begin position="61"/>
        <end position="414"/>
    </location>
</feature>
<evidence type="ECO:0000256" key="1">
    <source>
        <dbReference type="ARBA" id="ARBA00004123"/>
    </source>
</evidence>
<dbReference type="InterPro" id="IPR051999">
    <property type="entry name" value="Mediator_complex_subunit_1"/>
</dbReference>
<feature type="compositionally biased region" description="Basic and acidic residues" evidence="10">
    <location>
        <begin position="957"/>
        <end position="973"/>
    </location>
</feature>
<feature type="compositionally biased region" description="Polar residues" evidence="10">
    <location>
        <begin position="873"/>
        <end position="883"/>
    </location>
</feature>
<reference evidence="12" key="1">
    <citation type="journal article" date="2015" name="J. Med. Entomol.">
        <title>A Deep Insight Into the Sialotranscriptome of the Chagas Disease Vector, Panstrongylus megistus (Hemiptera: Heteroptera).</title>
        <authorList>
            <person name="Ribeiro J.M."/>
            <person name="Schwarz A."/>
            <person name="Francischetti I.M."/>
        </authorList>
    </citation>
    <scope>NUCLEOTIDE SEQUENCE</scope>
    <source>
        <tissue evidence="12">Salivary glands</tissue>
    </source>
</reference>
<name>A0A069DY85_9HEMI</name>
<feature type="compositionally biased region" description="Polar residues" evidence="10">
    <location>
        <begin position="913"/>
        <end position="944"/>
    </location>
</feature>
<evidence type="ECO:0000313" key="12">
    <source>
        <dbReference type="EMBL" id="JAC88806.1"/>
    </source>
</evidence>
<proteinExistence type="evidence at transcript level"/>
<keyword evidence="6 9" id="KW-0804">Transcription</keyword>
<feature type="non-terminal residue" evidence="12">
    <location>
        <position position="1"/>
    </location>
</feature>
<dbReference type="Pfam" id="PF10744">
    <property type="entry name" value="Med1"/>
    <property type="match status" value="1"/>
</dbReference>
<feature type="compositionally biased region" description="Polar residues" evidence="10">
    <location>
        <begin position="1024"/>
        <end position="1035"/>
    </location>
</feature>
<feature type="compositionally biased region" description="Low complexity" evidence="10">
    <location>
        <begin position="945"/>
        <end position="956"/>
    </location>
</feature>
<dbReference type="InterPro" id="IPR019680">
    <property type="entry name" value="Mediator_Med1"/>
</dbReference>
<feature type="compositionally biased region" description="Low complexity" evidence="10">
    <location>
        <begin position="1151"/>
        <end position="1186"/>
    </location>
</feature>
<feature type="compositionally biased region" description="Basic and acidic residues" evidence="10">
    <location>
        <begin position="1195"/>
        <end position="1210"/>
    </location>
</feature>
<feature type="compositionally biased region" description="Basic and acidic residues" evidence="10">
    <location>
        <begin position="1273"/>
        <end position="1287"/>
    </location>
</feature>
<feature type="region of interest" description="Disordered" evidence="10">
    <location>
        <begin position="611"/>
        <end position="670"/>
    </location>
</feature>
<dbReference type="GO" id="GO:0016592">
    <property type="term" value="C:mediator complex"/>
    <property type="evidence" value="ECO:0007669"/>
    <property type="project" value="InterPro"/>
</dbReference>
<accession>A0A069DY85</accession>
<keyword evidence="12" id="KW-0675">Receptor</keyword>
<feature type="compositionally biased region" description="Low complexity" evidence="10">
    <location>
        <begin position="858"/>
        <end position="867"/>
    </location>
</feature>
<comment type="subcellular location">
    <subcellularLocation>
        <location evidence="1 9">Nucleus</location>
    </subcellularLocation>
</comment>
<feature type="compositionally biased region" description="Pro residues" evidence="10">
    <location>
        <begin position="832"/>
        <end position="845"/>
    </location>
</feature>
<evidence type="ECO:0000256" key="3">
    <source>
        <dbReference type="ARBA" id="ARBA00020612"/>
    </source>
</evidence>
<feature type="region of interest" description="Disordered" evidence="10">
    <location>
        <begin position="1465"/>
        <end position="1493"/>
    </location>
</feature>
<dbReference type="GO" id="GO:0045944">
    <property type="term" value="P:positive regulation of transcription by RNA polymerase II"/>
    <property type="evidence" value="ECO:0007669"/>
    <property type="project" value="UniProtKB-ARBA"/>
</dbReference>
<feature type="region of interest" description="Disordered" evidence="10">
    <location>
        <begin position="775"/>
        <end position="1244"/>
    </location>
</feature>
<evidence type="ECO:0000259" key="11">
    <source>
        <dbReference type="Pfam" id="PF10744"/>
    </source>
</evidence>
<feature type="compositionally biased region" description="Low complexity" evidence="10">
    <location>
        <begin position="1108"/>
        <end position="1124"/>
    </location>
</feature>
<feature type="compositionally biased region" description="Low complexity" evidence="10">
    <location>
        <begin position="974"/>
        <end position="989"/>
    </location>
</feature>
<dbReference type="PANTHER" id="PTHR12881">
    <property type="entry name" value="MEDIATOR OF RNA POLYMERASE II TRANSCRIPTION SUBUNIT 1"/>
    <property type="match status" value="1"/>
</dbReference>
<feature type="compositionally biased region" description="Gly residues" evidence="10">
    <location>
        <begin position="514"/>
        <end position="532"/>
    </location>
</feature>
<dbReference type="PANTHER" id="PTHR12881:SF10">
    <property type="entry name" value="MEDIATOR OF RNA POLYMERASE II TRANSCRIPTION SUBUNIT 1"/>
    <property type="match status" value="1"/>
</dbReference>
<protein>
    <recommendedName>
        <fullName evidence="3 9">Mediator of RNA polymerase II transcription subunit 1</fullName>
    </recommendedName>
    <alternativeName>
        <fullName evidence="8 9">Mediator complex subunit 1</fullName>
    </alternativeName>
</protein>
<comment type="similarity">
    <text evidence="2 9">Belongs to the Mediator complex subunit 1 family.</text>
</comment>
<comment type="function">
    <text evidence="9">Component of the Mediator complex, a coactivator involved in the regulated transcription of nearly all RNA polymerase II-dependent genes. Mediator functions as a bridge to convey information from gene-specific regulatory proteins to the basal RNA polymerase II transcription machinery. Mediator is recruited to promoters by direct interactions with regulatory proteins and serves as a scaffold for the assembly of a functional preinitiation complex with RNA polymerase II and the general transcription factors.</text>
</comment>
<feature type="region of interest" description="Disordered" evidence="10">
    <location>
        <begin position="562"/>
        <end position="593"/>
    </location>
</feature>
<feature type="compositionally biased region" description="Polar residues" evidence="10">
    <location>
        <begin position="636"/>
        <end position="652"/>
    </location>
</feature>
<evidence type="ECO:0000256" key="2">
    <source>
        <dbReference type="ARBA" id="ARBA00006210"/>
    </source>
</evidence>
<evidence type="ECO:0000256" key="8">
    <source>
        <dbReference type="ARBA" id="ARBA00031254"/>
    </source>
</evidence>
<evidence type="ECO:0000256" key="10">
    <source>
        <dbReference type="SAM" id="MobiDB-lite"/>
    </source>
</evidence>
<dbReference type="GO" id="GO:0003712">
    <property type="term" value="F:transcription coregulator activity"/>
    <property type="evidence" value="ECO:0007669"/>
    <property type="project" value="InterPro"/>
</dbReference>
<keyword evidence="5 9" id="KW-0010">Activator</keyword>
<dbReference type="EMBL" id="GBGD01000083">
    <property type="protein sequence ID" value="JAC88806.1"/>
    <property type="molecule type" value="mRNA"/>
</dbReference>
<feature type="compositionally biased region" description="Basic and acidic residues" evidence="10">
    <location>
        <begin position="1219"/>
        <end position="1235"/>
    </location>
</feature>
<feature type="region of interest" description="Disordered" evidence="10">
    <location>
        <begin position="1396"/>
        <end position="1426"/>
    </location>
</feature>
<evidence type="ECO:0000256" key="5">
    <source>
        <dbReference type="ARBA" id="ARBA00023159"/>
    </source>
</evidence>
<organism evidence="12">
    <name type="scientific">Panstrongylus megistus</name>
    <dbReference type="NCBI Taxonomy" id="65343"/>
    <lineage>
        <taxon>Eukaryota</taxon>
        <taxon>Metazoa</taxon>
        <taxon>Ecdysozoa</taxon>
        <taxon>Arthropoda</taxon>
        <taxon>Hexapoda</taxon>
        <taxon>Insecta</taxon>
        <taxon>Pterygota</taxon>
        <taxon>Neoptera</taxon>
        <taxon>Paraneoptera</taxon>
        <taxon>Hemiptera</taxon>
        <taxon>Heteroptera</taxon>
        <taxon>Panheteroptera</taxon>
        <taxon>Cimicomorpha</taxon>
        <taxon>Reduviidae</taxon>
        <taxon>Triatominae</taxon>
        <taxon>Panstrongylus</taxon>
    </lineage>
</organism>
<feature type="compositionally biased region" description="Polar residues" evidence="10">
    <location>
        <begin position="562"/>
        <end position="580"/>
    </location>
</feature>
<sequence length="1529" mass="163386">SSSCPKGSRDKTKDWQMEMLMEKIRSKANQYKSFFESSKTLRMTMLEKRYPIDAVERSQLQKCLDTLQQNIKVTTHQAMIERLESVSRQLGLKFVTGPSGLDLFISSDMFYLEVVLELNGGVKDVKIHHEGRGEQQSCEELVACLTRRDFADFTAQLEGLASIYQLNAEKKVKCKAFTALTSLETDLSTLASLQTYMKDPLTVVHNSPIGLLEKRRGGHAMKLTYFVSPYDLLDPTTRTTKSLTMEGATVGHSVSVCMESSTAHKLQTAPLITISRGSDGNSWPVYGNVTATNSITVAGTFVLNLNKPMPVCMSLINSIQAVTQAQCTDATRAHPLLSLITQHASGGLADSANSKGLFVNVGDQHHCYLMTESRNLDGVLVNSVPFTHPAHVPQIVTFLRQQALFNTIIASCVRPSTKQDVEKMIMLEVTPLSWQHLSISLEHPLEEGMATVELDLADINNIVCKVYTAGENGSANSDYATKVFQRCLSIPVTMRSLIKQWNQQSQRLTPIYNGIGGSGGGGGSSGSGGGNNGNSSDYDPDLKIKLEPGLGGLVSRHHQGNFVSDQSLSDPGFENFSSPMEEQHSLGQFPDLASTSGKGANLLSLLDSTKMSKRCKRRSGESWRSPKRKHEDGGTVESSSSDSTPLGTPTSREPSDNRDPTPTSTASGLEFSAFCDLENSGTGEKSQSDVDNEEVIPVEDVEDDDVFKSAVKKVKKSREEKKTASDILFDLENKNLVPPSVSITPITSNQMSTPNFNSVLSGMGLERRPGIEIIPISSTPTTSLPSSITITPITTKPVVEERSKDRKSSRSKSDDKGKLEKKRKRKREESPMGPPEKVPPKPDPLSKPVTVSIKPADSSSSPRPSSPAGTVSRKYTSSPTHTSPLALVGKSSPSSSSKSKPPPQQSPKHSPAYATSSPKNSLTSSPKHGTSSPKHQSSSGKPSMSTLKSAVSSPSKSESKTKSKEGRDKDRKSFSSSSGHSSPKLKSASVKLKQLDLSTIDVPQSLQSGGSTPPSTGDGGKPSAGQSRNRKNSLSAVIDKLKSAQHCGDDGNGKEKKENKDRSTSGKVDSKSTNKPGETKSGEYMVKPSSDGIKITINKTRTKESSKVKSSSSSSSSSSSGSASPKMHTGLKSGVNSGPASKKPNLPTQKSGSPGIKTSSSSSSVSSSSSGKPLVKSSLSLQKSLKPTGSPKTSDPNRTRDKPRMSKAPDKSVFSSSKSEARKMSPSALREDSEYKSLPASSSQLVVEGLVKSLDTKFQIPKLSARNANASQSDDKKTKDVENRSSDSPKVLDLVSKDSKYGTGSKNSEDSRVSTGDSKAKPISTSATITIGSSSPKLSSSKISADVTDSPNISIIPVPTEKEEKESKGNNVTVTSSHSGMEDVLSSLKMELPISALSFTACDTPPPPPPPPPPQDPPPPDESKKVVVCTTSQQEAAELLLDFSATSKIETRLLSMTDRAMSAIPLRRNTPPPPPPPPAFPGSPSVSVHIVKSPAPPSDLPLVIQSPHSSSPCITDDELMDEALVGIGK</sequence>